<keyword evidence="11" id="KW-1185">Reference proteome</keyword>
<evidence type="ECO:0000256" key="9">
    <source>
        <dbReference type="SAM" id="Phobius"/>
    </source>
</evidence>
<evidence type="ECO:0000256" key="8">
    <source>
        <dbReference type="PIRNR" id="PIRNR037778"/>
    </source>
</evidence>
<evidence type="ECO:0000256" key="6">
    <source>
        <dbReference type="ARBA" id="ARBA00022989"/>
    </source>
</evidence>
<dbReference type="EMBL" id="JAFBEV010000001">
    <property type="protein sequence ID" value="MBM7656644.1"/>
    <property type="molecule type" value="Genomic_DNA"/>
</dbReference>
<gene>
    <name evidence="10" type="ORF">JOC27_000080</name>
</gene>
<feature type="transmembrane region" description="Helical" evidence="9">
    <location>
        <begin position="9"/>
        <end position="31"/>
    </location>
</feature>
<feature type="transmembrane region" description="Helical" evidence="9">
    <location>
        <begin position="75"/>
        <end position="100"/>
    </location>
</feature>
<evidence type="ECO:0000256" key="3">
    <source>
        <dbReference type="ARBA" id="ARBA00022448"/>
    </source>
</evidence>
<dbReference type="Gene3D" id="1.10.1760.20">
    <property type="match status" value="1"/>
</dbReference>
<proteinExistence type="inferred from homology"/>
<feature type="transmembrane region" description="Helical" evidence="9">
    <location>
        <begin position="138"/>
        <end position="158"/>
    </location>
</feature>
<comment type="caution">
    <text evidence="10">The sequence shown here is derived from an EMBL/GenBank/DDBJ whole genome shotgun (WGS) entry which is preliminary data.</text>
</comment>
<dbReference type="Pfam" id="PF12822">
    <property type="entry name" value="ECF_trnsprt"/>
    <property type="match status" value="1"/>
</dbReference>
<comment type="similarity">
    <text evidence="2 8">Belongs to the prokaryotic riboflavin transporter (P-RFT) (TC 2.A.87) family.</text>
</comment>
<evidence type="ECO:0000256" key="5">
    <source>
        <dbReference type="ARBA" id="ARBA00022692"/>
    </source>
</evidence>
<evidence type="ECO:0000256" key="2">
    <source>
        <dbReference type="ARBA" id="ARBA00005540"/>
    </source>
</evidence>
<keyword evidence="7 8" id="KW-0472">Membrane</keyword>
<organism evidence="10 11">
    <name type="scientific">Sporolactobacillus spathodeae</name>
    <dbReference type="NCBI Taxonomy" id="1465502"/>
    <lineage>
        <taxon>Bacteria</taxon>
        <taxon>Bacillati</taxon>
        <taxon>Bacillota</taxon>
        <taxon>Bacilli</taxon>
        <taxon>Bacillales</taxon>
        <taxon>Sporolactobacillaceae</taxon>
        <taxon>Sporolactobacillus</taxon>
    </lineage>
</organism>
<dbReference type="InterPro" id="IPR025720">
    <property type="entry name" value="RibU"/>
</dbReference>
<name>A0ABS2Q4D6_9BACL</name>
<protein>
    <recommendedName>
        <fullName evidence="8">Riboflavin transporter</fullName>
    </recommendedName>
</protein>
<dbReference type="PIRSF" id="PIRSF037778">
    <property type="entry name" value="UCP037778_transp_RibU"/>
    <property type="match status" value="1"/>
</dbReference>
<reference evidence="10 11" key="1">
    <citation type="submission" date="2021-01" db="EMBL/GenBank/DDBJ databases">
        <title>Genomic Encyclopedia of Type Strains, Phase IV (KMG-IV): sequencing the most valuable type-strain genomes for metagenomic binning, comparative biology and taxonomic classification.</title>
        <authorList>
            <person name="Goeker M."/>
        </authorList>
    </citation>
    <scope>NUCLEOTIDE SEQUENCE [LARGE SCALE GENOMIC DNA]</scope>
    <source>
        <strain evidence="10 11">DSM 100968</strain>
    </source>
</reference>
<evidence type="ECO:0000256" key="1">
    <source>
        <dbReference type="ARBA" id="ARBA00004651"/>
    </source>
</evidence>
<evidence type="ECO:0000256" key="4">
    <source>
        <dbReference type="ARBA" id="ARBA00022475"/>
    </source>
</evidence>
<dbReference type="Proteomes" id="UP000823201">
    <property type="component" value="Unassembled WGS sequence"/>
</dbReference>
<feature type="transmembrane region" description="Helical" evidence="9">
    <location>
        <begin position="106"/>
        <end position="131"/>
    </location>
</feature>
<evidence type="ECO:0000256" key="7">
    <source>
        <dbReference type="ARBA" id="ARBA00023136"/>
    </source>
</evidence>
<keyword evidence="3 8" id="KW-0813">Transport</keyword>
<feature type="transmembrane region" description="Helical" evidence="9">
    <location>
        <begin position="164"/>
        <end position="189"/>
    </location>
</feature>
<comment type="function">
    <text evidence="8">Probably a riboflavin-binding protein that interacts with the energy-coupling factor (ECF) ABC-transporter complex.</text>
</comment>
<keyword evidence="4 8" id="KW-1003">Cell membrane</keyword>
<dbReference type="RefSeq" id="WP_239529237.1">
    <property type="nucleotide sequence ID" value="NZ_CBCRXA010000001.1"/>
</dbReference>
<comment type="subcellular location">
    <subcellularLocation>
        <location evidence="1">Cell membrane</location>
        <topology evidence="1">Multi-pass membrane protein</topology>
    </subcellularLocation>
</comment>
<dbReference type="PANTHER" id="PTHR38438">
    <property type="entry name" value="RIBOFLAVIN TRANSPORTER RIBU"/>
    <property type="match status" value="1"/>
</dbReference>
<accession>A0ABS2Q4D6</accession>
<evidence type="ECO:0000313" key="10">
    <source>
        <dbReference type="EMBL" id="MBM7656644.1"/>
    </source>
</evidence>
<keyword evidence="6 9" id="KW-1133">Transmembrane helix</keyword>
<feature type="transmembrane region" description="Helical" evidence="9">
    <location>
        <begin position="43"/>
        <end position="63"/>
    </location>
</feature>
<evidence type="ECO:0000313" key="11">
    <source>
        <dbReference type="Proteomes" id="UP000823201"/>
    </source>
</evidence>
<dbReference type="PANTHER" id="PTHR38438:SF1">
    <property type="entry name" value="RIBOFLAVIN TRANSPORTER RIBU"/>
    <property type="match status" value="1"/>
</dbReference>
<dbReference type="InterPro" id="IPR024529">
    <property type="entry name" value="ECF_trnsprt_substrate-spec"/>
</dbReference>
<sequence length="201" mass="21491">MKKVSLKKLVLVSLLSTIGYLIMLIAFPVPMLPGFLTLDFSDLPALIGAILLGPGAGILIEAIKNVLHVLLSSSLTVVPIGEMANFAAGSILIVISWLFYRRHYSLLSLSLGMIVGTLVMTVIMSVANYYIIFPGYAFFLGFSVNAAVGAAQAANHSIHSLITLIVYGVMPFNLLKGVALTLLILPVCLRLKSFIGKRTAA</sequence>
<keyword evidence="5 9" id="KW-0812">Transmembrane</keyword>